<organism evidence="3 4">
    <name type="scientific">Paeniglutamicibacter psychrophenolicus</name>
    <dbReference type="NCBI Taxonomy" id="257454"/>
    <lineage>
        <taxon>Bacteria</taxon>
        <taxon>Bacillati</taxon>
        <taxon>Actinomycetota</taxon>
        <taxon>Actinomycetes</taxon>
        <taxon>Micrococcales</taxon>
        <taxon>Micrococcaceae</taxon>
        <taxon>Paeniglutamicibacter</taxon>
    </lineage>
</organism>
<evidence type="ECO:0000256" key="1">
    <source>
        <dbReference type="SAM" id="MobiDB-lite"/>
    </source>
</evidence>
<dbReference type="Proteomes" id="UP000766570">
    <property type="component" value="Unassembled WGS sequence"/>
</dbReference>
<evidence type="ECO:0000259" key="2">
    <source>
        <dbReference type="Pfam" id="PF14065"/>
    </source>
</evidence>
<evidence type="ECO:0000313" key="3">
    <source>
        <dbReference type="EMBL" id="MBP2375155.1"/>
    </source>
</evidence>
<reference evidence="3 4" key="1">
    <citation type="submission" date="2021-03" db="EMBL/GenBank/DDBJ databases">
        <title>Sequencing the genomes of 1000 actinobacteria strains.</title>
        <authorList>
            <person name="Klenk H.-P."/>
        </authorList>
    </citation>
    <scope>NUCLEOTIDE SEQUENCE [LARGE SCALE GENOMIC DNA]</scope>
    <source>
        <strain evidence="3 4">DSM 15454</strain>
    </source>
</reference>
<feature type="domain" description="Pvc16 N-terminal" evidence="2">
    <location>
        <begin position="34"/>
        <end position="183"/>
    </location>
</feature>
<evidence type="ECO:0000313" key="4">
    <source>
        <dbReference type="Proteomes" id="UP000766570"/>
    </source>
</evidence>
<accession>A0ABS4WG15</accession>
<sequence length="203" mass="22085">MSDFSIVHDVGLELRRGIFEALSSTPDTDFGLAGNIERISLQSPAADLDDETLATLYLYRFGISPFLRNQHPLPDAEDPGAFHHPPLPLQLHFLFTPVSKEETTNLLLFGRVLQHLHDSATMSSINGEPLDDSHSGASPALRVSPEPLEPEALYGLWTAFTTPVRLGTGIRVETVAIDSALPAEHLARTRTMATALGLSGRQP</sequence>
<feature type="region of interest" description="Disordered" evidence="1">
    <location>
        <begin position="124"/>
        <end position="144"/>
    </location>
</feature>
<dbReference type="RefSeq" id="WP_209908451.1">
    <property type="nucleotide sequence ID" value="NZ_BAAAMI010000008.1"/>
</dbReference>
<gene>
    <name evidence="3" type="ORF">JOF46_003067</name>
</gene>
<proteinExistence type="predicted"/>
<dbReference type="Pfam" id="PF14065">
    <property type="entry name" value="Pvc16_N"/>
    <property type="match status" value="1"/>
</dbReference>
<name>A0ABS4WG15_9MICC</name>
<dbReference type="EMBL" id="JAGIOE010000001">
    <property type="protein sequence ID" value="MBP2375155.1"/>
    <property type="molecule type" value="Genomic_DNA"/>
</dbReference>
<keyword evidence="4" id="KW-1185">Reference proteome</keyword>
<dbReference type="InterPro" id="IPR025351">
    <property type="entry name" value="Pvc16_N"/>
</dbReference>
<comment type="caution">
    <text evidence="3">The sequence shown here is derived from an EMBL/GenBank/DDBJ whole genome shotgun (WGS) entry which is preliminary data.</text>
</comment>
<protein>
    <recommendedName>
        <fullName evidence="2">Pvc16 N-terminal domain-containing protein</fullName>
    </recommendedName>
</protein>